<evidence type="ECO:0000256" key="7">
    <source>
        <dbReference type="ARBA" id="ARBA00022840"/>
    </source>
</evidence>
<dbReference type="SUPFAM" id="SSF55874">
    <property type="entry name" value="ATPase domain of HSP90 chaperone/DNA topoisomerase II/histidine kinase"/>
    <property type="match status" value="1"/>
</dbReference>
<dbReference type="RefSeq" id="WP_345716428.1">
    <property type="nucleotide sequence ID" value="NZ_BAABFP010000005.1"/>
</dbReference>
<evidence type="ECO:0000256" key="3">
    <source>
        <dbReference type="ARBA" id="ARBA00022553"/>
    </source>
</evidence>
<dbReference type="Pfam" id="PF02518">
    <property type="entry name" value="HATPase_c"/>
    <property type="match status" value="1"/>
</dbReference>
<reference evidence="12" key="1">
    <citation type="journal article" date="2019" name="Int. J. Syst. Evol. Microbiol.">
        <title>The Global Catalogue of Microorganisms (GCM) 10K type strain sequencing project: providing services to taxonomists for standard genome sequencing and annotation.</title>
        <authorList>
            <consortium name="The Broad Institute Genomics Platform"/>
            <consortium name="The Broad Institute Genome Sequencing Center for Infectious Disease"/>
            <person name="Wu L."/>
            <person name="Ma J."/>
        </authorList>
    </citation>
    <scope>NUCLEOTIDE SEQUENCE [LARGE SCALE GENOMIC DNA]</scope>
    <source>
        <strain evidence="12">KACC 14249</strain>
    </source>
</reference>
<dbReference type="SMART" id="SM00387">
    <property type="entry name" value="HATPase_c"/>
    <property type="match status" value="1"/>
</dbReference>
<evidence type="ECO:0000256" key="8">
    <source>
        <dbReference type="ARBA" id="ARBA00023012"/>
    </source>
</evidence>
<feature type="domain" description="Histidine kinase/HSP90-like ATPase" evidence="10">
    <location>
        <begin position="292"/>
        <end position="386"/>
    </location>
</feature>
<keyword evidence="3" id="KW-0597">Phosphoprotein</keyword>
<keyword evidence="9" id="KW-0472">Membrane</keyword>
<evidence type="ECO:0000256" key="4">
    <source>
        <dbReference type="ARBA" id="ARBA00022679"/>
    </source>
</evidence>
<feature type="transmembrane region" description="Helical" evidence="9">
    <location>
        <begin position="20"/>
        <end position="40"/>
    </location>
</feature>
<feature type="transmembrane region" description="Helical" evidence="9">
    <location>
        <begin position="47"/>
        <end position="65"/>
    </location>
</feature>
<evidence type="ECO:0000256" key="1">
    <source>
        <dbReference type="ARBA" id="ARBA00000085"/>
    </source>
</evidence>
<evidence type="ECO:0000256" key="5">
    <source>
        <dbReference type="ARBA" id="ARBA00022741"/>
    </source>
</evidence>
<dbReference type="InterPro" id="IPR003594">
    <property type="entry name" value="HATPase_dom"/>
</dbReference>
<accession>A0ABW1J8R6</accession>
<dbReference type="InterPro" id="IPR011712">
    <property type="entry name" value="Sig_transdc_His_kin_sub3_dim/P"/>
</dbReference>
<dbReference type="EMBL" id="JBHSRD010000002">
    <property type="protein sequence ID" value="MFC6005539.1"/>
    <property type="molecule type" value="Genomic_DNA"/>
</dbReference>
<sequence length="394" mass="41891">MAEATWVVGDQEHDGGLGRMIRLSFLLRLGTVALTTVSFVRTPPTPWVLAATVAVGAVSIAGFLAEERVTALCVRHPLIVLADVVGSMAVVNIVGVNSPLVLASLTTVFIVGLILELRAGTVVVVGAVALYLLAVADSENPDFLTSAVIPLLYVALFTIAHAYRRSTREQVRGFETLARVRADESTANERARLAREMHDSLAKTLHGIAMGATALPDWVERDPARAIEYARALADGAEQAAAEARAILVRMRADQPDRPLAEILGALCQEFAQEAGLRCTFEAHDVADVPHEARYELVSIAGEALENVRRHADASEVGVSLQGRPDSVELVVADNGRGFDATAAGPKGHFGMQGMTERARQVGGDLTVTSCPAEGTTIRVRIPVAQEGDERGIA</sequence>
<name>A0ABW1J8R6_9ACTN</name>
<keyword evidence="8" id="KW-0902">Two-component regulatory system</keyword>
<organism evidence="11 12">
    <name type="scientific">Angustibacter luteus</name>
    <dbReference type="NCBI Taxonomy" id="658456"/>
    <lineage>
        <taxon>Bacteria</taxon>
        <taxon>Bacillati</taxon>
        <taxon>Actinomycetota</taxon>
        <taxon>Actinomycetes</taxon>
        <taxon>Kineosporiales</taxon>
        <taxon>Kineosporiaceae</taxon>
    </lineage>
</organism>
<keyword evidence="9" id="KW-1133">Transmembrane helix</keyword>
<keyword evidence="4" id="KW-0808">Transferase</keyword>
<dbReference type="GO" id="GO:0016301">
    <property type="term" value="F:kinase activity"/>
    <property type="evidence" value="ECO:0007669"/>
    <property type="project" value="UniProtKB-KW"/>
</dbReference>
<comment type="caution">
    <text evidence="11">The sequence shown here is derived from an EMBL/GenBank/DDBJ whole genome shotgun (WGS) entry which is preliminary data.</text>
</comment>
<keyword evidence="7" id="KW-0067">ATP-binding</keyword>
<protein>
    <recommendedName>
        <fullName evidence="2">histidine kinase</fullName>
        <ecNumber evidence="2">2.7.13.3</ecNumber>
    </recommendedName>
</protein>
<feature type="transmembrane region" description="Helical" evidence="9">
    <location>
        <begin position="143"/>
        <end position="163"/>
    </location>
</feature>
<evidence type="ECO:0000256" key="6">
    <source>
        <dbReference type="ARBA" id="ARBA00022777"/>
    </source>
</evidence>
<proteinExistence type="predicted"/>
<keyword evidence="9" id="KW-0812">Transmembrane</keyword>
<dbReference type="Pfam" id="PF07730">
    <property type="entry name" value="HisKA_3"/>
    <property type="match status" value="1"/>
</dbReference>
<dbReference type="EC" id="2.7.13.3" evidence="2"/>
<feature type="transmembrane region" description="Helical" evidence="9">
    <location>
        <begin position="77"/>
        <end position="96"/>
    </location>
</feature>
<keyword evidence="6 11" id="KW-0418">Kinase</keyword>
<evidence type="ECO:0000259" key="10">
    <source>
        <dbReference type="SMART" id="SM00387"/>
    </source>
</evidence>
<feature type="transmembrane region" description="Helical" evidence="9">
    <location>
        <begin position="108"/>
        <end position="131"/>
    </location>
</feature>
<evidence type="ECO:0000256" key="2">
    <source>
        <dbReference type="ARBA" id="ARBA00012438"/>
    </source>
</evidence>
<dbReference type="InterPro" id="IPR050482">
    <property type="entry name" value="Sensor_HK_TwoCompSys"/>
</dbReference>
<evidence type="ECO:0000256" key="9">
    <source>
        <dbReference type="SAM" id="Phobius"/>
    </source>
</evidence>
<keyword evidence="12" id="KW-1185">Reference proteome</keyword>
<dbReference type="Proteomes" id="UP001596189">
    <property type="component" value="Unassembled WGS sequence"/>
</dbReference>
<dbReference type="PANTHER" id="PTHR24421">
    <property type="entry name" value="NITRATE/NITRITE SENSOR PROTEIN NARX-RELATED"/>
    <property type="match status" value="1"/>
</dbReference>
<comment type="catalytic activity">
    <reaction evidence="1">
        <text>ATP + protein L-histidine = ADP + protein N-phospho-L-histidine.</text>
        <dbReference type="EC" id="2.7.13.3"/>
    </reaction>
</comment>
<dbReference type="Gene3D" id="1.20.5.1930">
    <property type="match status" value="1"/>
</dbReference>
<dbReference type="CDD" id="cd16917">
    <property type="entry name" value="HATPase_UhpB-NarQ-NarX-like"/>
    <property type="match status" value="1"/>
</dbReference>
<dbReference type="PANTHER" id="PTHR24421:SF10">
    <property type="entry name" value="NITRATE_NITRITE SENSOR PROTEIN NARQ"/>
    <property type="match status" value="1"/>
</dbReference>
<dbReference type="InterPro" id="IPR036890">
    <property type="entry name" value="HATPase_C_sf"/>
</dbReference>
<evidence type="ECO:0000313" key="12">
    <source>
        <dbReference type="Proteomes" id="UP001596189"/>
    </source>
</evidence>
<evidence type="ECO:0000313" key="11">
    <source>
        <dbReference type="EMBL" id="MFC6005539.1"/>
    </source>
</evidence>
<dbReference type="Gene3D" id="3.30.565.10">
    <property type="entry name" value="Histidine kinase-like ATPase, C-terminal domain"/>
    <property type="match status" value="1"/>
</dbReference>
<gene>
    <name evidence="11" type="ORF">ACFQDO_00210</name>
</gene>
<keyword evidence="5" id="KW-0547">Nucleotide-binding</keyword>